<gene>
    <name evidence="2" type="ORF">NC653_034862</name>
</gene>
<keyword evidence="1" id="KW-1133">Transmembrane helix</keyword>
<proteinExistence type="predicted"/>
<evidence type="ECO:0000313" key="3">
    <source>
        <dbReference type="Proteomes" id="UP001164929"/>
    </source>
</evidence>
<keyword evidence="3" id="KW-1185">Reference proteome</keyword>
<accession>A0AAD6PXL5</accession>
<sequence length="105" mass="12193">MRTGGTAFGTQELCRNYLKRDSALFLSLTVFFFFFSKKQSAQRINHENYARFREITEAIVFMTGKSLAWILRAASSCVVIIYSLFWPPSSIIYILCREHFCVLSM</sequence>
<dbReference type="Proteomes" id="UP001164929">
    <property type="component" value="Chromosome 15"/>
</dbReference>
<feature type="transmembrane region" description="Helical" evidence="1">
    <location>
        <begin position="67"/>
        <end position="85"/>
    </location>
</feature>
<dbReference type="AlphaFoldDB" id="A0AAD6PXL5"/>
<dbReference type="EMBL" id="JAQIZT010000015">
    <property type="protein sequence ID" value="KAJ6970400.1"/>
    <property type="molecule type" value="Genomic_DNA"/>
</dbReference>
<comment type="caution">
    <text evidence="2">The sequence shown here is derived from an EMBL/GenBank/DDBJ whole genome shotgun (WGS) entry which is preliminary data.</text>
</comment>
<organism evidence="2 3">
    <name type="scientific">Populus alba x Populus x berolinensis</name>
    <dbReference type="NCBI Taxonomy" id="444605"/>
    <lineage>
        <taxon>Eukaryota</taxon>
        <taxon>Viridiplantae</taxon>
        <taxon>Streptophyta</taxon>
        <taxon>Embryophyta</taxon>
        <taxon>Tracheophyta</taxon>
        <taxon>Spermatophyta</taxon>
        <taxon>Magnoliopsida</taxon>
        <taxon>eudicotyledons</taxon>
        <taxon>Gunneridae</taxon>
        <taxon>Pentapetalae</taxon>
        <taxon>rosids</taxon>
        <taxon>fabids</taxon>
        <taxon>Malpighiales</taxon>
        <taxon>Salicaceae</taxon>
        <taxon>Saliceae</taxon>
        <taxon>Populus</taxon>
    </lineage>
</organism>
<keyword evidence="1" id="KW-0812">Transmembrane</keyword>
<evidence type="ECO:0000256" key="1">
    <source>
        <dbReference type="SAM" id="Phobius"/>
    </source>
</evidence>
<reference evidence="2" key="1">
    <citation type="journal article" date="2023" name="Mol. Ecol. Resour.">
        <title>Chromosome-level genome assembly of a triploid poplar Populus alba 'Berolinensis'.</title>
        <authorList>
            <person name="Chen S."/>
            <person name="Yu Y."/>
            <person name="Wang X."/>
            <person name="Wang S."/>
            <person name="Zhang T."/>
            <person name="Zhou Y."/>
            <person name="He R."/>
            <person name="Meng N."/>
            <person name="Wang Y."/>
            <person name="Liu W."/>
            <person name="Liu Z."/>
            <person name="Liu J."/>
            <person name="Guo Q."/>
            <person name="Huang H."/>
            <person name="Sederoff R.R."/>
            <person name="Wang G."/>
            <person name="Qu G."/>
            <person name="Chen S."/>
        </authorList>
    </citation>
    <scope>NUCLEOTIDE SEQUENCE</scope>
    <source>
        <strain evidence="2">SC-2020</strain>
    </source>
</reference>
<protein>
    <submittedName>
        <fullName evidence="2">Uncharacterized protein</fullName>
    </submittedName>
</protein>
<evidence type="ECO:0000313" key="2">
    <source>
        <dbReference type="EMBL" id="KAJ6970400.1"/>
    </source>
</evidence>
<name>A0AAD6PXL5_9ROSI</name>
<keyword evidence="1" id="KW-0472">Membrane</keyword>